<evidence type="ECO:0000313" key="4">
    <source>
        <dbReference type="Proteomes" id="UP001143372"/>
    </source>
</evidence>
<dbReference type="Gene3D" id="3.40.50.80">
    <property type="entry name" value="Nucleotide-binding domain of ferredoxin-NADP reductase (FNR) module"/>
    <property type="match status" value="1"/>
</dbReference>
<dbReference type="InterPro" id="IPR017927">
    <property type="entry name" value="FAD-bd_FR_type"/>
</dbReference>
<accession>A0A9W6J2X7</accession>
<sequence>MTYSVLVRQFDEPIAVKKGQTILDAALRAGEDYPFSCRSGACSSCKSQLFSGEVEHGSFDPAALSDEERASGLILACRAKPVSDCEVAFLEDDESLFSPATNPCSITSVERVTHDVAIVRAKPLGGQPLSFAAGQFASLTLPGFPSRDYSFANRPGSPELEFHVRVRAGGIVSRHIYETAAAGDRFSVYGPLGAAYLRKDHPGPITMVVGGTGLAPARSILLEALAALPGRPIALFFSAREDRDLYYTDEMTALAASRPHFEFHPIATRSQDAAEAPRTVFSLVAERFENLRGHTVYTCGSPSLVSACQAFAAGMGVTAADCHADPFVSAEQQQIAV</sequence>
<dbReference type="InterPro" id="IPR006058">
    <property type="entry name" value="2Fe2S_fd_BS"/>
</dbReference>
<dbReference type="AlphaFoldDB" id="A0A9W6J2X7"/>
<dbReference type="Pfam" id="PF00175">
    <property type="entry name" value="NAD_binding_1"/>
    <property type="match status" value="1"/>
</dbReference>
<dbReference type="InterPro" id="IPR001041">
    <property type="entry name" value="2Fe-2S_ferredoxin-type"/>
</dbReference>
<dbReference type="PROSITE" id="PS51384">
    <property type="entry name" value="FAD_FR"/>
    <property type="match status" value="1"/>
</dbReference>
<feature type="domain" description="2Fe-2S ferredoxin-type" evidence="1">
    <location>
        <begin position="3"/>
        <end position="93"/>
    </location>
</feature>
<dbReference type="SUPFAM" id="SSF54292">
    <property type="entry name" value="2Fe-2S ferredoxin-like"/>
    <property type="match status" value="1"/>
</dbReference>
<dbReference type="InterPro" id="IPR036010">
    <property type="entry name" value="2Fe-2S_ferredoxin-like_sf"/>
</dbReference>
<dbReference type="Gene3D" id="3.10.20.30">
    <property type="match status" value="1"/>
</dbReference>
<dbReference type="PANTHER" id="PTHR47354">
    <property type="entry name" value="NADH OXIDOREDUCTASE HCR"/>
    <property type="match status" value="1"/>
</dbReference>
<dbReference type="PROSITE" id="PS51085">
    <property type="entry name" value="2FE2S_FER_2"/>
    <property type="match status" value="1"/>
</dbReference>
<proteinExistence type="predicted"/>
<dbReference type="PROSITE" id="PS00197">
    <property type="entry name" value="2FE2S_FER_1"/>
    <property type="match status" value="1"/>
</dbReference>
<dbReference type="GO" id="GO:0016491">
    <property type="term" value="F:oxidoreductase activity"/>
    <property type="evidence" value="ECO:0007669"/>
    <property type="project" value="InterPro"/>
</dbReference>
<gene>
    <name evidence="3" type="ORF">GCM10008179_34940</name>
</gene>
<dbReference type="InterPro" id="IPR039261">
    <property type="entry name" value="FNR_nucleotide-bd"/>
</dbReference>
<dbReference type="GO" id="GO:0051537">
    <property type="term" value="F:2 iron, 2 sulfur cluster binding"/>
    <property type="evidence" value="ECO:0007669"/>
    <property type="project" value="InterPro"/>
</dbReference>
<dbReference type="CDD" id="cd06187">
    <property type="entry name" value="O2ase_reductase_like"/>
    <property type="match status" value="1"/>
</dbReference>
<dbReference type="InterPro" id="IPR017938">
    <property type="entry name" value="Riboflavin_synthase-like_b-brl"/>
</dbReference>
<reference evidence="3" key="1">
    <citation type="journal article" date="2014" name="Int. J. Syst. Evol. Microbiol.">
        <title>Complete genome sequence of Corynebacterium casei LMG S-19264T (=DSM 44701T), isolated from a smear-ripened cheese.</title>
        <authorList>
            <consortium name="US DOE Joint Genome Institute (JGI-PGF)"/>
            <person name="Walter F."/>
            <person name="Albersmeier A."/>
            <person name="Kalinowski J."/>
            <person name="Ruckert C."/>
        </authorList>
    </citation>
    <scope>NUCLEOTIDE SEQUENCE</scope>
    <source>
        <strain evidence="3">VKM B-2347</strain>
    </source>
</reference>
<dbReference type="SUPFAM" id="SSF63380">
    <property type="entry name" value="Riboflavin synthase domain-like"/>
    <property type="match status" value="1"/>
</dbReference>
<organism evidence="3 4">
    <name type="scientific">Hansschlegelia plantiphila</name>
    <dbReference type="NCBI Taxonomy" id="374655"/>
    <lineage>
        <taxon>Bacteria</taxon>
        <taxon>Pseudomonadati</taxon>
        <taxon>Pseudomonadota</taxon>
        <taxon>Alphaproteobacteria</taxon>
        <taxon>Hyphomicrobiales</taxon>
        <taxon>Methylopilaceae</taxon>
        <taxon>Hansschlegelia</taxon>
    </lineage>
</organism>
<dbReference type="CDD" id="cd00207">
    <property type="entry name" value="fer2"/>
    <property type="match status" value="1"/>
</dbReference>
<evidence type="ECO:0000259" key="2">
    <source>
        <dbReference type="PROSITE" id="PS51384"/>
    </source>
</evidence>
<feature type="domain" description="FAD-binding FR-type" evidence="2">
    <location>
        <begin position="99"/>
        <end position="198"/>
    </location>
</feature>
<dbReference type="InterPro" id="IPR001433">
    <property type="entry name" value="OxRdtase_FAD/NAD-bd"/>
</dbReference>
<dbReference type="InterPro" id="IPR008333">
    <property type="entry name" value="Cbr1-like_FAD-bd_dom"/>
</dbReference>
<dbReference type="EMBL" id="BSFI01000023">
    <property type="protein sequence ID" value="GLK69856.1"/>
    <property type="molecule type" value="Genomic_DNA"/>
</dbReference>
<name>A0A9W6J2X7_9HYPH</name>
<protein>
    <submittedName>
        <fullName evidence="3">Oxidoreductase</fullName>
    </submittedName>
</protein>
<comment type="caution">
    <text evidence="3">The sequence shown here is derived from an EMBL/GenBank/DDBJ whole genome shotgun (WGS) entry which is preliminary data.</text>
</comment>
<dbReference type="InterPro" id="IPR050415">
    <property type="entry name" value="MRET"/>
</dbReference>
<evidence type="ECO:0000313" key="3">
    <source>
        <dbReference type="EMBL" id="GLK69856.1"/>
    </source>
</evidence>
<evidence type="ECO:0000259" key="1">
    <source>
        <dbReference type="PROSITE" id="PS51085"/>
    </source>
</evidence>
<dbReference type="Pfam" id="PF00111">
    <property type="entry name" value="Fer2"/>
    <property type="match status" value="1"/>
</dbReference>
<dbReference type="PRINTS" id="PR00410">
    <property type="entry name" value="PHEHYDRXLASE"/>
</dbReference>
<dbReference type="SUPFAM" id="SSF52343">
    <property type="entry name" value="Ferredoxin reductase-like, C-terminal NADP-linked domain"/>
    <property type="match status" value="1"/>
</dbReference>
<dbReference type="PANTHER" id="PTHR47354:SF5">
    <property type="entry name" value="PROTEIN RFBI"/>
    <property type="match status" value="1"/>
</dbReference>
<dbReference type="RefSeq" id="WP_271170067.1">
    <property type="nucleotide sequence ID" value="NZ_BSFI01000023.1"/>
</dbReference>
<keyword evidence="4" id="KW-1185">Reference proteome</keyword>
<dbReference type="Gene3D" id="2.40.30.10">
    <property type="entry name" value="Translation factors"/>
    <property type="match status" value="1"/>
</dbReference>
<dbReference type="Pfam" id="PF00970">
    <property type="entry name" value="FAD_binding_6"/>
    <property type="match status" value="1"/>
</dbReference>
<dbReference type="Proteomes" id="UP001143372">
    <property type="component" value="Unassembled WGS sequence"/>
</dbReference>
<dbReference type="InterPro" id="IPR012675">
    <property type="entry name" value="Beta-grasp_dom_sf"/>
</dbReference>
<reference evidence="3" key="2">
    <citation type="submission" date="2023-01" db="EMBL/GenBank/DDBJ databases">
        <authorList>
            <person name="Sun Q."/>
            <person name="Evtushenko L."/>
        </authorList>
    </citation>
    <scope>NUCLEOTIDE SEQUENCE</scope>
    <source>
        <strain evidence="3">VKM B-2347</strain>
    </source>
</reference>